<feature type="region of interest" description="Disordered" evidence="1">
    <location>
        <begin position="163"/>
        <end position="186"/>
    </location>
</feature>
<dbReference type="RefSeq" id="WP_103886808.1">
    <property type="nucleotide sequence ID" value="NZ_FNVU01000007.1"/>
</dbReference>
<accession>A0A1H6BPG6</accession>
<name>A0A1H6BPG6_9ACTN</name>
<keyword evidence="3" id="KW-1185">Reference proteome</keyword>
<proteinExistence type="predicted"/>
<feature type="compositionally biased region" description="Low complexity" evidence="1">
    <location>
        <begin position="177"/>
        <end position="186"/>
    </location>
</feature>
<gene>
    <name evidence="2" type="ORF">SAMN05216223_10761</name>
</gene>
<protein>
    <recommendedName>
        <fullName evidence="4">DUF393 domain-containing protein</fullName>
    </recommendedName>
</protein>
<dbReference type="OrthoDB" id="277004at2"/>
<sequence length="186" mass="19713">MTAAPTRRHAAADRRPLRALTVLYDPHCGLCAFAAGWLARQRQLVPLVLVPAGSAEARTRFPELDHAATAKDVTVVGDHGQVYRGDSAWIVCLWALADHRRFSHTLTSPAGRRLARAAVLGAAKYRGATRHGALAHPPARPPGTETYPVAPGWTYDRVTGWSQAPGPAAAADRDAACTDGCGPDPG</sequence>
<dbReference type="Proteomes" id="UP000236754">
    <property type="component" value="Unassembled WGS sequence"/>
</dbReference>
<dbReference type="InterPro" id="IPR007263">
    <property type="entry name" value="DCC1-like"/>
</dbReference>
<reference evidence="2 3" key="1">
    <citation type="submission" date="2016-10" db="EMBL/GenBank/DDBJ databases">
        <authorList>
            <person name="de Groot N.N."/>
        </authorList>
    </citation>
    <scope>NUCLEOTIDE SEQUENCE [LARGE SCALE GENOMIC DNA]</scope>
    <source>
        <strain evidence="2 3">CGMCC 4.2023</strain>
    </source>
</reference>
<evidence type="ECO:0000313" key="3">
    <source>
        <dbReference type="Proteomes" id="UP000236754"/>
    </source>
</evidence>
<dbReference type="AlphaFoldDB" id="A0A1H6BPG6"/>
<dbReference type="GO" id="GO:0015035">
    <property type="term" value="F:protein-disulfide reductase activity"/>
    <property type="evidence" value="ECO:0007669"/>
    <property type="project" value="InterPro"/>
</dbReference>
<evidence type="ECO:0000313" key="2">
    <source>
        <dbReference type="EMBL" id="SEG62106.1"/>
    </source>
</evidence>
<evidence type="ECO:0008006" key="4">
    <source>
        <dbReference type="Google" id="ProtNLM"/>
    </source>
</evidence>
<evidence type="ECO:0000256" key="1">
    <source>
        <dbReference type="SAM" id="MobiDB-lite"/>
    </source>
</evidence>
<dbReference type="Pfam" id="PF04134">
    <property type="entry name" value="DCC1-like"/>
    <property type="match status" value="1"/>
</dbReference>
<organism evidence="2 3">
    <name type="scientific">Actinacidiphila yanglinensis</name>
    <dbReference type="NCBI Taxonomy" id="310779"/>
    <lineage>
        <taxon>Bacteria</taxon>
        <taxon>Bacillati</taxon>
        <taxon>Actinomycetota</taxon>
        <taxon>Actinomycetes</taxon>
        <taxon>Kitasatosporales</taxon>
        <taxon>Streptomycetaceae</taxon>
        <taxon>Actinacidiphila</taxon>
    </lineage>
</organism>
<dbReference type="EMBL" id="FNVU01000007">
    <property type="protein sequence ID" value="SEG62106.1"/>
    <property type="molecule type" value="Genomic_DNA"/>
</dbReference>